<dbReference type="InterPro" id="IPR036938">
    <property type="entry name" value="PAP2/HPO_sf"/>
</dbReference>
<dbReference type="Gene3D" id="1.20.144.10">
    <property type="entry name" value="Phosphatidic acid phosphatase type 2/haloperoxidase"/>
    <property type="match status" value="2"/>
</dbReference>
<evidence type="ECO:0000256" key="1">
    <source>
        <dbReference type="SAM" id="Phobius"/>
    </source>
</evidence>
<keyword evidence="4" id="KW-1185">Reference proteome</keyword>
<dbReference type="AlphaFoldDB" id="A0A418Q717"/>
<protein>
    <submittedName>
        <fullName evidence="3">PAP2 family protein</fullName>
    </submittedName>
</protein>
<feature type="transmembrane region" description="Helical" evidence="1">
    <location>
        <begin position="117"/>
        <end position="138"/>
    </location>
</feature>
<feature type="transmembrane region" description="Helical" evidence="1">
    <location>
        <begin position="7"/>
        <end position="24"/>
    </location>
</feature>
<evidence type="ECO:0000313" key="3">
    <source>
        <dbReference type="EMBL" id="RIX34892.1"/>
    </source>
</evidence>
<dbReference type="STRING" id="1451189.CFAL_06815"/>
<keyword evidence="1" id="KW-0472">Membrane</keyword>
<dbReference type="EMBL" id="QXJK01000005">
    <property type="protein sequence ID" value="RIX34892.1"/>
    <property type="molecule type" value="Genomic_DNA"/>
</dbReference>
<dbReference type="InterPro" id="IPR000326">
    <property type="entry name" value="PAP2/HPO"/>
</dbReference>
<keyword evidence="1" id="KW-1133">Transmembrane helix</keyword>
<evidence type="ECO:0000313" key="4">
    <source>
        <dbReference type="Proteomes" id="UP000285278"/>
    </source>
</evidence>
<evidence type="ECO:0000259" key="2">
    <source>
        <dbReference type="SMART" id="SM00014"/>
    </source>
</evidence>
<feature type="transmembrane region" description="Helical" evidence="1">
    <location>
        <begin position="44"/>
        <end position="72"/>
    </location>
</feature>
<feature type="transmembrane region" description="Helical" evidence="1">
    <location>
        <begin position="79"/>
        <end position="97"/>
    </location>
</feature>
<feature type="transmembrane region" description="Helical" evidence="1">
    <location>
        <begin position="177"/>
        <end position="197"/>
    </location>
</feature>
<dbReference type="Pfam" id="PF01569">
    <property type="entry name" value="PAP2"/>
    <property type="match status" value="1"/>
</dbReference>
<dbReference type="CDD" id="cd03392">
    <property type="entry name" value="PAP2_like_2"/>
    <property type="match status" value="1"/>
</dbReference>
<dbReference type="SUPFAM" id="SSF48317">
    <property type="entry name" value="Acid phosphatase/Vanadium-dependent haloperoxidase"/>
    <property type="match status" value="1"/>
</dbReference>
<reference evidence="3 4" key="1">
    <citation type="submission" date="2018-09" db="EMBL/GenBank/DDBJ databases">
        <title>Optimization and identification of Corynebacterium falsenii FN1-14 from fish paste.</title>
        <authorList>
            <person name="Daroonpunt R."/>
            <person name="Tanasupawat S."/>
        </authorList>
    </citation>
    <scope>NUCLEOTIDE SEQUENCE [LARGE SCALE GENOMIC DNA]</scope>
    <source>
        <strain evidence="3 4">FN1-14</strain>
    </source>
</reference>
<keyword evidence="1" id="KW-0812">Transmembrane</keyword>
<accession>A0A418Q717</accession>
<dbReference type="SMART" id="SM00014">
    <property type="entry name" value="acidPPc"/>
    <property type="match status" value="1"/>
</dbReference>
<comment type="caution">
    <text evidence="3">The sequence shown here is derived from an EMBL/GenBank/DDBJ whole genome shotgun (WGS) entry which is preliminary data.</text>
</comment>
<dbReference type="PANTHER" id="PTHR14969:SF13">
    <property type="entry name" value="AT30094P"/>
    <property type="match status" value="1"/>
</dbReference>
<proteinExistence type="predicted"/>
<organism evidence="3 4">
    <name type="scientific">Corynebacterium falsenii</name>
    <dbReference type="NCBI Taxonomy" id="108486"/>
    <lineage>
        <taxon>Bacteria</taxon>
        <taxon>Bacillati</taxon>
        <taxon>Actinomycetota</taxon>
        <taxon>Actinomycetes</taxon>
        <taxon>Mycobacteriales</taxon>
        <taxon>Corynebacteriaceae</taxon>
        <taxon>Corynebacterium</taxon>
    </lineage>
</organism>
<name>A0A418Q717_9CORY</name>
<feature type="domain" description="Phosphatidic acid phosphatase type 2/haloperoxidase" evidence="2">
    <location>
        <begin position="78"/>
        <end position="192"/>
    </location>
</feature>
<dbReference type="PANTHER" id="PTHR14969">
    <property type="entry name" value="SPHINGOSINE-1-PHOSPHATE PHOSPHOHYDROLASE"/>
    <property type="match status" value="1"/>
</dbReference>
<sequence length="223" mass="24188">MAVGITFIAIALFIGMLTRWWFVVDGDNDVLAEFIEHRSSWATVIMKAATTLFNPVSAIVFSLLAGAVAWWWTKQWKNGLYIIAAVAVSGAITQVLKRIFERTRPPRLDQILVETDFSFPSGHATAVAALAVSIVLFLSYRGYHRRLELVVLAIAALTIATVAASRLYLGVHWFSDILAGTLIGTGTALALIPILPASARSHAVTRRSSLPSDATSRPTPQAS</sequence>
<feature type="transmembrane region" description="Helical" evidence="1">
    <location>
        <begin position="150"/>
        <end position="171"/>
    </location>
</feature>
<gene>
    <name evidence="3" type="ORF">D3M95_06200</name>
</gene>
<dbReference type="Proteomes" id="UP000285278">
    <property type="component" value="Unassembled WGS sequence"/>
</dbReference>